<dbReference type="AlphaFoldDB" id="A0A2P8GQK8"/>
<comment type="caution">
    <text evidence="1">The sequence shown here is derived from an EMBL/GenBank/DDBJ whole genome shotgun (WGS) entry which is preliminary data.</text>
</comment>
<proteinExistence type="predicted"/>
<reference evidence="1 2" key="1">
    <citation type="submission" date="2018-03" db="EMBL/GenBank/DDBJ databases">
        <title>Genomic Encyclopedia of Type Strains, Phase III (KMG-III): the genomes of soil and plant-associated and newly described type strains.</title>
        <authorList>
            <person name="Whitman W."/>
        </authorList>
    </citation>
    <scope>NUCLEOTIDE SEQUENCE [LARGE SCALE GENOMIC DNA]</scope>
    <source>
        <strain evidence="1 2">CGMCC 1.12259</strain>
    </source>
</reference>
<organism evidence="1 2">
    <name type="scientific">Planomicrobium soli</name>
    <dbReference type="NCBI Taxonomy" id="1176648"/>
    <lineage>
        <taxon>Bacteria</taxon>
        <taxon>Bacillati</taxon>
        <taxon>Bacillota</taxon>
        <taxon>Bacilli</taxon>
        <taxon>Bacillales</taxon>
        <taxon>Caryophanaceae</taxon>
        <taxon>Planomicrobium</taxon>
    </lineage>
</organism>
<protein>
    <submittedName>
        <fullName evidence="1">Uncharacterized protein</fullName>
    </submittedName>
</protein>
<dbReference type="OrthoDB" id="2428952at2"/>
<accession>A0A2P8GQK8</accession>
<dbReference type="Proteomes" id="UP000242682">
    <property type="component" value="Unassembled WGS sequence"/>
</dbReference>
<keyword evidence="2" id="KW-1185">Reference proteome</keyword>
<sequence>MVADVILGVTIDTKMWIAELKIKNSDFIYVVDYEYFGEPVVRDKVVYISTIDAKKQLTKFSSINFYKSMYGYPGMSGKMSSLYKKRS</sequence>
<name>A0A2P8GQK8_9BACL</name>
<evidence type="ECO:0000313" key="1">
    <source>
        <dbReference type="EMBL" id="PSL36234.1"/>
    </source>
</evidence>
<dbReference type="RefSeq" id="WP_106533609.1">
    <property type="nucleotide sequence ID" value="NZ_PYAT01000007.1"/>
</dbReference>
<dbReference type="EMBL" id="PYAT01000007">
    <property type="protein sequence ID" value="PSL36234.1"/>
    <property type="molecule type" value="Genomic_DNA"/>
</dbReference>
<gene>
    <name evidence="1" type="ORF">B0H99_10755</name>
</gene>
<evidence type="ECO:0000313" key="2">
    <source>
        <dbReference type="Proteomes" id="UP000242682"/>
    </source>
</evidence>